<keyword evidence="1" id="KW-0808">Transferase</keyword>
<dbReference type="Pfam" id="PF00583">
    <property type="entry name" value="Acetyltransf_1"/>
    <property type="match status" value="1"/>
</dbReference>
<dbReference type="CDD" id="cd04301">
    <property type="entry name" value="NAT_SF"/>
    <property type="match status" value="1"/>
</dbReference>
<evidence type="ECO:0000313" key="4">
    <source>
        <dbReference type="EMBL" id="CAH0999072.1"/>
    </source>
</evidence>
<dbReference type="InterPro" id="IPR050832">
    <property type="entry name" value="Bact_Acetyltransf"/>
</dbReference>
<gene>
    <name evidence="4" type="ORF">LEM8419_00367</name>
</gene>
<sequence length="187" mass="21455">MPPSTIPISKQLSLTTLTPADQPGIWELMHRIYPPAYHNFWPDGGRWYVGSLYNPAHFAGELSVADTLYCSIRWEGDVVGIVRVVDHQPLPEQPERRASKLHRLYLDQRVHGRGIGRTVIEWVIATRRARGQELLWLDTMEQAPAARAFYQQLGFTESAYVQLDMPLLYPSMRGMYRVALPLHDAQM</sequence>
<evidence type="ECO:0000313" key="5">
    <source>
        <dbReference type="Proteomes" id="UP000837803"/>
    </source>
</evidence>
<dbReference type="Proteomes" id="UP000837803">
    <property type="component" value="Unassembled WGS sequence"/>
</dbReference>
<accession>A0ABM9AWN8</accession>
<dbReference type="Gene3D" id="3.40.630.30">
    <property type="match status" value="1"/>
</dbReference>
<dbReference type="SUPFAM" id="SSF55729">
    <property type="entry name" value="Acyl-CoA N-acyltransferases (Nat)"/>
    <property type="match status" value="1"/>
</dbReference>
<comment type="caution">
    <text evidence="4">The sequence shown here is derived from an EMBL/GenBank/DDBJ whole genome shotgun (WGS) entry which is preliminary data.</text>
</comment>
<organism evidence="4 5">
    <name type="scientific">Neolewinella maritima</name>
    <dbReference type="NCBI Taxonomy" id="1383882"/>
    <lineage>
        <taxon>Bacteria</taxon>
        <taxon>Pseudomonadati</taxon>
        <taxon>Bacteroidota</taxon>
        <taxon>Saprospiria</taxon>
        <taxon>Saprospirales</taxon>
        <taxon>Lewinellaceae</taxon>
        <taxon>Neolewinella</taxon>
    </lineage>
</organism>
<dbReference type="PANTHER" id="PTHR43877:SF2">
    <property type="entry name" value="AMINOALKYLPHOSPHONATE N-ACETYLTRANSFERASE-RELATED"/>
    <property type="match status" value="1"/>
</dbReference>
<dbReference type="InterPro" id="IPR000182">
    <property type="entry name" value="GNAT_dom"/>
</dbReference>
<feature type="domain" description="N-acetyltransferase" evidence="3">
    <location>
        <begin position="12"/>
        <end position="183"/>
    </location>
</feature>
<protein>
    <recommendedName>
        <fullName evidence="3">N-acetyltransferase domain-containing protein</fullName>
    </recommendedName>
</protein>
<evidence type="ECO:0000256" key="1">
    <source>
        <dbReference type="ARBA" id="ARBA00022679"/>
    </source>
</evidence>
<dbReference type="RefSeq" id="WP_238749269.1">
    <property type="nucleotide sequence ID" value="NZ_CAKLPZ010000001.1"/>
</dbReference>
<keyword evidence="5" id="KW-1185">Reference proteome</keyword>
<dbReference type="PANTHER" id="PTHR43877">
    <property type="entry name" value="AMINOALKYLPHOSPHONATE N-ACETYLTRANSFERASE-RELATED-RELATED"/>
    <property type="match status" value="1"/>
</dbReference>
<evidence type="ECO:0000259" key="3">
    <source>
        <dbReference type="PROSITE" id="PS51186"/>
    </source>
</evidence>
<dbReference type="PROSITE" id="PS51186">
    <property type="entry name" value="GNAT"/>
    <property type="match status" value="1"/>
</dbReference>
<dbReference type="InterPro" id="IPR016181">
    <property type="entry name" value="Acyl_CoA_acyltransferase"/>
</dbReference>
<keyword evidence="2" id="KW-0012">Acyltransferase</keyword>
<proteinExistence type="predicted"/>
<reference evidence="4" key="1">
    <citation type="submission" date="2021-12" db="EMBL/GenBank/DDBJ databases">
        <authorList>
            <person name="Rodrigo-Torres L."/>
            <person name="Arahal R. D."/>
            <person name="Lucena T."/>
        </authorList>
    </citation>
    <scope>NUCLEOTIDE SEQUENCE</scope>
    <source>
        <strain evidence="4">CECT 8419</strain>
    </source>
</reference>
<name>A0ABM9AWN8_9BACT</name>
<evidence type="ECO:0000256" key="2">
    <source>
        <dbReference type="ARBA" id="ARBA00023315"/>
    </source>
</evidence>
<dbReference type="EMBL" id="CAKLPZ010000001">
    <property type="protein sequence ID" value="CAH0999072.1"/>
    <property type="molecule type" value="Genomic_DNA"/>
</dbReference>